<accession>A0AAD8RS14</accession>
<sequence length="413" mass="44061">MAGTILASLFLAPTSAKQMLHHHGTGAAAGGRLLLNHGAGAAAGAGRALLFGPVIALAPVTGRAAPRRPLCTNGGGDQEPSYKDEIFRDAMQQLWVGVIVRGDKKLVDDLATVAKKSLALLSKMVTDVPSPLPALVYEDLVLVKVAFLRVEGECNLGCITSNTVEQATRALKMLAEVFLGNAEAEALGAKPEILNIKNATTKAEKNAYVKKLASAFSNCLNKVEAMYLRQAGLAGGEGAATVSRRHPLSKQPSDNDFADAMAKRLDEAMEYFFPNVVVRGDKKLIDDLTNVAKEAKALLDKMINEARSPLTDLVCEDLIKAHTAFHAVERQCKLGYVTSNSVEAATQALRKMAEAFMLGAAANALGHYPRIDYDGSKDASEEAKATYLKKLATAFSRLLHEVKTAYDGGAPRD</sequence>
<organism evidence="2 3">
    <name type="scientific">Lolium multiflorum</name>
    <name type="common">Italian ryegrass</name>
    <name type="synonym">Lolium perenne subsp. multiflorum</name>
    <dbReference type="NCBI Taxonomy" id="4521"/>
    <lineage>
        <taxon>Eukaryota</taxon>
        <taxon>Viridiplantae</taxon>
        <taxon>Streptophyta</taxon>
        <taxon>Embryophyta</taxon>
        <taxon>Tracheophyta</taxon>
        <taxon>Spermatophyta</taxon>
        <taxon>Magnoliopsida</taxon>
        <taxon>Liliopsida</taxon>
        <taxon>Poales</taxon>
        <taxon>Poaceae</taxon>
        <taxon>BOP clade</taxon>
        <taxon>Pooideae</taxon>
        <taxon>Poodae</taxon>
        <taxon>Poeae</taxon>
        <taxon>Poeae Chloroplast Group 2 (Poeae type)</taxon>
        <taxon>Loliodinae</taxon>
        <taxon>Loliinae</taxon>
        <taxon>Lolium</taxon>
    </lineage>
</organism>
<dbReference type="EMBL" id="JAUUTY010000005">
    <property type="protein sequence ID" value="KAK1630620.1"/>
    <property type="molecule type" value="Genomic_DNA"/>
</dbReference>
<evidence type="ECO:0000313" key="3">
    <source>
        <dbReference type="Proteomes" id="UP001231189"/>
    </source>
</evidence>
<evidence type="ECO:0000256" key="1">
    <source>
        <dbReference type="SAM" id="SignalP"/>
    </source>
</evidence>
<keyword evidence="1" id="KW-0732">Signal</keyword>
<reference evidence="2" key="1">
    <citation type="submission" date="2023-07" db="EMBL/GenBank/DDBJ databases">
        <title>A chromosome-level genome assembly of Lolium multiflorum.</title>
        <authorList>
            <person name="Chen Y."/>
            <person name="Copetti D."/>
            <person name="Kolliker R."/>
            <person name="Studer B."/>
        </authorList>
    </citation>
    <scope>NUCLEOTIDE SEQUENCE</scope>
    <source>
        <strain evidence="2">02402/16</strain>
        <tissue evidence="2">Leaf</tissue>
    </source>
</reference>
<gene>
    <name evidence="2" type="ORF">QYE76_004935</name>
</gene>
<protein>
    <submittedName>
        <fullName evidence="2">Uncharacterized protein</fullName>
    </submittedName>
</protein>
<proteinExistence type="predicted"/>
<name>A0AAD8RS14_LOLMU</name>
<comment type="caution">
    <text evidence="2">The sequence shown here is derived from an EMBL/GenBank/DDBJ whole genome shotgun (WGS) entry which is preliminary data.</text>
</comment>
<keyword evidence="3" id="KW-1185">Reference proteome</keyword>
<feature type="signal peptide" evidence="1">
    <location>
        <begin position="1"/>
        <end position="16"/>
    </location>
</feature>
<feature type="chain" id="PRO_5042068999" evidence="1">
    <location>
        <begin position="17"/>
        <end position="413"/>
    </location>
</feature>
<dbReference type="AlphaFoldDB" id="A0AAD8RS14"/>
<evidence type="ECO:0000313" key="2">
    <source>
        <dbReference type="EMBL" id="KAK1630620.1"/>
    </source>
</evidence>
<dbReference type="Proteomes" id="UP001231189">
    <property type="component" value="Unassembled WGS sequence"/>
</dbReference>